<dbReference type="Proteomes" id="UP000236370">
    <property type="component" value="Unassembled WGS sequence"/>
</dbReference>
<name>A0A2J8KNM4_PANTR</name>
<comment type="caution">
    <text evidence="2">The sequence shown here is derived from an EMBL/GenBank/DDBJ whole genome shotgun (WGS) entry which is preliminary data.</text>
</comment>
<accession>A0A2J8KNM4</accession>
<gene>
    <name evidence="2" type="ORF">CK820_G0037049</name>
</gene>
<reference evidence="2 3" key="1">
    <citation type="submission" date="2017-12" db="EMBL/GenBank/DDBJ databases">
        <title>High-resolution comparative analysis of great ape genomes.</title>
        <authorList>
            <person name="Pollen A."/>
            <person name="Hastie A."/>
            <person name="Hormozdiari F."/>
            <person name="Dougherty M."/>
            <person name="Liu R."/>
            <person name="Chaisson M."/>
            <person name="Hoppe E."/>
            <person name="Hill C."/>
            <person name="Pang A."/>
            <person name="Hillier L."/>
            <person name="Baker C."/>
            <person name="Armstrong J."/>
            <person name="Shendure J."/>
            <person name="Paten B."/>
            <person name="Wilson R."/>
            <person name="Chao H."/>
            <person name="Schneider V."/>
            <person name="Ventura M."/>
            <person name="Kronenberg Z."/>
            <person name="Murali S."/>
            <person name="Gordon D."/>
            <person name="Cantsilieris S."/>
            <person name="Munson K."/>
            <person name="Nelson B."/>
            <person name="Raja A."/>
            <person name="Underwood J."/>
            <person name="Diekhans M."/>
            <person name="Fiddes I."/>
            <person name="Haussler D."/>
            <person name="Eichler E."/>
        </authorList>
    </citation>
    <scope>NUCLEOTIDE SEQUENCE [LARGE SCALE GENOMIC DNA]</scope>
    <source>
        <strain evidence="2">Yerkes chimp pedigree #C0471</strain>
    </source>
</reference>
<dbReference type="EMBL" id="NBAG03000349">
    <property type="protein sequence ID" value="PNI36610.1"/>
    <property type="molecule type" value="Genomic_DNA"/>
</dbReference>
<dbReference type="PROSITE" id="PS50222">
    <property type="entry name" value="EF_HAND_2"/>
    <property type="match status" value="1"/>
</dbReference>
<dbReference type="GO" id="GO:0005509">
    <property type="term" value="F:calcium ion binding"/>
    <property type="evidence" value="ECO:0007669"/>
    <property type="project" value="InterPro"/>
</dbReference>
<evidence type="ECO:0000259" key="1">
    <source>
        <dbReference type="PROSITE" id="PS50222"/>
    </source>
</evidence>
<dbReference type="AlphaFoldDB" id="A0A2J8KNM4"/>
<evidence type="ECO:0000313" key="2">
    <source>
        <dbReference type="EMBL" id="PNI36610.1"/>
    </source>
</evidence>
<organism evidence="2 3">
    <name type="scientific">Pan troglodytes</name>
    <name type="common">Chimpanzee</name>
    <dbReference type="NCBI Taxonomy" id="9598"/>
    <lineage>
        <taxon>Eukaryota</taxon>
        <taxon>Metazoa</taxon>
        <taxon>Chordata</taxon>
        <taxon>Craniata</taxon>
        <taxon>Vertebrata</taxon>
        <taxon>Euteleostomi</taxon>
        <taxon>Mammalia</taxon>
        <taxon>Eutheria</taxon>
        <taxon>Euarchontoglires</taxon>
        <taxon>Primates</taxon>
        <taxon>Haplorrhini</taxon>
        <taxon>Catarrhini</taxon>
        <taxon>Hominidae</taxon>
        <taxon>Pan</taxon>
    </lineage>
</organism>
<dbReference type="PANTHER" id="PTHR46763">
    <property type="entry name" value="DYNEIN REGULATORY COMPLEX PROTEIN 8"/>
    <property type="match status" value="1"/>
</dbReference>
<dbReference type="SUPFAM" id="SSF47473">
    <property type="entry name" value="EF-hand"/>
    <property type="match status" value="1"/>
</dbReference>
<sequence>EDVLLRAFEVLDSAKRGFLTKDELIKYMTEEGGVIITSILETGKLRCGAVQ</sequence>
<feature type="domain" description="EF-hand" evidence="1">
    <location>
        <begin position="1"/>
        <end position="34"/>
    </location>
</feature>
<dbReference type="PANTHER" id="PTHR46763:SF1">
    <property type="entry name" value="DYNEIN REGULATORY COMPLEX PROTEIN 8"/>
    <property type="match status" value="1"/>
</dbReference>
<protein>
    <submittedName>
        <fullName evidence="2">EFCAB2 isoform 15</fullName>
    </submittedName>
</protein>
<feature type="non-terminal residue" evidence="2">
    <location>
        <position position="1"/>
    </location>
</feature>
<proteinExistence type="predicted"/>
<dbReference type="InterPro" id="IPR011992">
    <property type="entry name" value="EF-hand-dom_pair"/>
</dbReference>
<dbReference type="InterPro" id="IPR002048">
    <property type="entry name" value="EF_hand_dom"/>
</dbReference>
<evidence type="ECO:0000313" key="3">
    <source>
        <dbReference type="Proteomes" id="UP000236370"/>
    </source>
</evidence>